<evidence type="ECO:0000256" key="1">
    <source>
        <dbReference type="SAM" id="MobiDB-lite"/>
    </source>
</evidence>
<organism evidence="2 3">
    <name type="scientific">Funneliformis mosseae</name>
    <name type="common">Endomycorrhizal fungus</name>
    <name type="synonym">Glomus mosseae</name>
    <dbReference type="NCBI Taxonomy" id="27381"/>
    <lineage>
        <taxon>Eukaryota</taxon>
        <taxon>Fungi</taxon>
        <taxon>Fungi incertae sedis</taxon>
        <taxon>Mucoromycota</taxon>
        <taxon>Glomeromycotina</taxon>
        <taxon>Glomeromycetes</taxon>
        <taxon>Glomerales</taxon>
        <taxon>Glomeraceae</taxon>
        <taxon>Funneliformis</taxon>
    </lineage>
</organism>
<dbReference type="EMBL" id="CAJVPP010001624">
    <property type="protein sequence ID" value="CAG8565375.1"/>
    <property type="molecule type" value="Genomic_DNA"/>
</dbReference>
<reference evidence="2" key="1">
    <citation type="submission" date="2021-06" db="EMBL/GenBank/DDBJ databases">
        <authorList>
            <person name="Kallberg Y."/>
            <person name="Tangrot J."/>
            <person name="Rosling A."/>
        </authorList>
    </citation>
    <scope>NUCLEOTIDE SEQUENCE</scope>
    <source>
        <strain evidence="2">87-6 pot B 2015</strain>
    </source>
</reference>
<proteinExistence type="predicted"/>
<evidence type="ECO:0000313" key="3">
    <source>
        <dbReference type="Proteomes" id="UP000789375"/>
    </source>
</evidence>
<dbReference type="Proteomes" id="UP000789375">
    <property type="component" value="Unassembled WGS sequence"/>
</dbReference>
<keyword evidence="3" id="KW-1185">Reference proteome</keyword>
<gene>
    <name evidence="2" type="ORF">FMOSSE_LOCUS7174</name>
</gene>
<feature type="region of interest" description="Disordered" evidence="1">
    <location>
        <begin position="1"/>
        <end position="37"/>
    </location>
</feature>
<name>A0A9N9BIZ3_FUNMO</name>
<dbReference type="AlphaFoldDB" id="A0A9N9BIZ3"/>
<comment type="caution">
    <text evidence="2">The sequence shown here is derived from an EMBL/GenBank/DDBJ whole genome shotgun (WGS) entry which is preliminary data.</text>
</comment>
<protein>
    <submittedName>
        <fullName evidence="2">2475_t:CDS:1</fullName>
    </submittedName>
</protein>
<evidence type="ECO:0000313" key="2">
    <source>
        <dbReference type="EMBL" id="CAG8565375.1"/>
    </source>
</evidence>
<feature type="compositionally biased region" description="Low complexity" evidence="1">
    <location>
        <begin position="11"/>
        <end position="21"/>
    </location>
</feature>
<sequence>MSSNFSRSRSKNTSPSSSSQSLEIAGSSRETQIKTTKEIKCDDLEELEQQITFSLLNEVYSSN</sequence>
<accession>A0A9N9BIZ3</accession>